<dbReference type="InterPro" id="IPR027417">
    <property type="entry name" value="P-loop_NTPase"/>
</dbReference>
<evidence type="ECO:0000256" key="2">
    <source>
        <dbReference type="SAM" id="Phobius"/>
    </source>
</evidence>
<name>A0A5R8ZJA4_9PSED</name>
<feature type="transmembrane region" description="Helical" evidence="2">
    <location>
        <begin position="225"/>
        <end position="247"/>
    </location>
</feature>
<proteinExistence type="predicted"/>
<organism evidence="4 5">
    <name type="scientific">Pseudomonas mosselii</name>
    <dbReference type="NCBI Taxonomy" id="78327"/>
    <lineage>
        <taxon>Bacteria</taxon>
        <taxon>Pseudomonadati</taxon>
        <taxon>Pseudomonadota</taxon>
        <taxon>Gammaproteobacteria</taxon>
        <taxon>Pseudomonadales</taxon>
        <taxon>Pseudomonadaceae</taxon>
        <taxon>Pseudomonas</taxon>
    </lineage>
</organism>
<keyword evidence="2" id="KW-1133">Transmembrane helix</keyword>
<accession>A0A5R8ZJA4</accession>
<gene>
    <name evidence="4" type="ORF">FEM01_03145</name>
</gene>
<keyword evidence="2" id="KW-0472">Membrane</keyword>
<feature type="compositionally biased region" description="Pro residues" evidence="1">
    <location>
        <begin position="344"/>
        <end position="356"/>
    </location>
</feature>
<dbReference type="AlphaFoldDB" id="A0A5R8ZJA4"/>
<evidence type="ECO:0000259" key="3">
    <source>
        <dbReference type="Pfam" id="PF05707"/>
    </source>
</evidence>
<keyword evidence="5" id="KW-1185">Reference proteome</keyword>
<dbReference type="Proteomes" id="UP000309819">
    <property type="component" value="Unassembled WGS sequence"/>
</dbReference>
<dbReference type="InterPro" id="IPR008900">
    <property type="entry name" value="Zot_N"/>
</dbReference>
<dbReference type="Pfam" id="PF05707">
    <property type="entry name" value="Zot"/>
    <property type="match status" value="1"/>
</dbReference>
<comment type="caution">
    <text evidence="4">The sequence shown here is derived from an EMBL/GenBank/DDBJ whole genome shotgun (WGS) entry which is preliminary data.</text>
</comment>
<sequence>MPINAYTGLMGSGKSFECVVSVIVPAVAKGRRVVTNVDGIDSDAIRAYIREKQGIALEKLGEVVHCTNDDVFKPEFLPHGTAVDTFVQPGDLVCIDEAWRFWGTDKKICTEHKIFFREHRHYAHPVSGVTCDLVLMVQDIGDLNRILKTVVELSFRTTKIKSLGLHKIYRVEMWEGWKQTAKTRADVMNKKYDPEIFPLYSSYAGGSGNEVQVDDRQNILKNPKVWFFLFMIVFGGSTAIWGVLHFFNRGSAPVPVAQQPVNSVPAGQLPHGSPSVVPAASQAFSSNWRIAGQIVVDGERQVVLVNGDGVVRYEHPSNFRNTGRVMTGDLDGHRVSTFSGSKPPATPSVPLPGKTP</sequence>
<feature type="domain" description="Zona occludens toxin N-terminal" evidence="3">
    <location>
        <begin position="6"/>
        <end position="206"/>
    </location>
</feature>
<dbReference type="Gene3D" id="3.40.50.300">
    <property type="entry name" value="P-loop containing nucleotide triphosphate hydrolases"/>
    <property type="match status" value="1"/>
</dbReference>
<keyword evidence="2" id="KW-0812">Transmembrane</keyword>
<evidence type="ECO:0000313" key="4">
    <source>
        <dbReference type="EMBL" id="TLP65187.1"/>
    </source>
</evidence>
<dbReference type="RefSeq" id="WP_138217810.1">
    <property type="nucleotide sequence ID" value="NZ_VAUO01000001.1"/>
</dbReference>
<reference evidence="4 5" key="1">
    <citation type="submission" date="2019-05" db="EMBL/GenBank/DDBJ databases">
        <title>Pseudomonas sp. SC006 isolated from lettuce that can produce HBGAs.</title>
        <authorList>
            <person name="Wang D."/>
            <person name="Liao N."/>
            <person name="Liu D."/>
            <person name="Zhang Z."/>
            <person name="Zou S."/>
        </authorList>
    </citation>
    <scope>NUCLEOTIDE SEQUENCE [LARGE SCALE GENOMIC DNA]</scope>
    <source>
        <strain evidence="4 5">SC006</strain>
    </source>
</reference>
<feature type="region of interest" description="Disordered" evidence="1">
    <location>
        <begin position="330"/>
        <end position="356"/>
    </location>
</feature>
<evidence type="ECO:0000256" key="1">
    <source>
        <dbReference type="SAM" id="MobiDB-lite"/>
    </source>
</evidence>
<dbReference type="EMBL" id="VAUO01000001">
    <property type="protein sequence ID" value="TLP65187.1"/>
    <property type="molecule type" value="Genomic_DNA"/>
</dbReference>
<protein>
    <submittedName>
        <fullName evidence="4">Zonular occludens toxin</fullName>
    </submittedName>
</protein>
<evidence type="ECO:0000313" key="5">
    <source>
        <dbReference type="Proteomes" id="UP000309819"/>
    </source>
</evidence>
<dbReference type="OrthoDB" id="8479507at2"/>